<gene>
    <name evidence="1" type="ORF">D3869_27330</name>
</gene>
<evidence type="ECO:0000313" key="1">
    <source>
        <dbReference type="EMBL" id="QCO18969.1"/>
    </source>
</evidence>
<dbReference type="RefSeq" id="WP_137142873.1">
    <property type="nucleotide sequence ID" value="NZ_CP032348.1"/>
</dbReference>
<organism evidence="1 2">
    <name type="scientific">Azospirillum brasilense</name>
    <dbReference type="NCBI Taxonomy" id="192"/>
    <lineage>
        <taxon>Bacteria</taxon>
        <taxon>Pseudomonadati</taxon>
        <taxon>Pseudomonadota</taxon>
        <taxon>Alphaproteobacteria</taxon>
        <taxon>Rhodospirillales</taxon>
        <taxon>Azospirillaceae</taxon>
        <taxon>Azospirillum</taxon>
    </lineage>
</organism>
<dbReference type="AlphaFoldDB" id="A0A4D8RHT0"/>
<keyword evidence="1" id="KW-0614">Plasmid</keyword>
<accession>A0A4D8RHT0</accession>
<proteinExistence type="predicted"/>
<reference evidence="1 2" key="1">
    <citation type="submission" date="2018-09" db="EMBL/GenBank/DDBJ databases">
        <title>Whole genome based analysis of evolution and adaptive divergence in Indian and Brazilian strains of Azospirillum brasilense.</title>
        <authorList>
            <person name="Singh C."/>
            <person name="Tripathi A.K."/>
        </authorList>
    </citation>
    <scope>NUCLEOTIDE SEQUENCE [LARGE SCALE GENOMIC DNA]</scope>
    <source>
        <strain evidence="1 2">MTCC4039</strain>
        <plasmid evidence="1 2">p4</plasmid>
    </source>
</reference>
<protein>
    <submittedName>
        <fullName evidence="1">Uncharacterized protein</fullName>
    </submittedName>
</protein>
<geneLocation type="plasmid" evidence="1">
    <name>p4</name>
</geneLocation>
<dbReference type="Proteomes" id="UP000298693">
    <property type="component" value="Plasmid p4"/>
</dbReference>
<sequence length="65" mass="7300">MHPIPRDTSPDSTLARLSEGYRFVTNPRLRLPAVPRRRFVITDVAPRRGDDAVPAPPVALLRRAD</sequence>
<name>A0A4D8RHT0_AZOBR</name>
<evidence type="ECO:0000313" key="2">
    <source>
        <dbReference type="Proteomes" id="UP000298693"/>
    </source>
</evidence>
<dbReference type="EMBL" id="CP032348">
    <property type="protein sequence ID" value="QCO18969.1"/>
    <property type="molecule type" value="Genomic_DNA"/>
</dbReference>